<proteinExistence type="predicted"/>
<dbReference type="InterPro" id="IPR051200">
    <property type="entry name" value="Host-pathogen_enzymatic-act"/>
</dbReference>
<name>A0A5C8PR21_9HYPH</name>
<dbReference type="InterPro" id="IPR011048">
    <property type="entry name" value="Haem_d1_sf"/>
</dbReference>
<dbReference type="Gene3D" id="2.130.10.10">
    <property type="entry name" value="YVTN repeat-like/Quinoprotein amine dehydrogenase"/>
    <property type="match status" value="2"/>
</dbReference>
<evidence type="ECO:0000313" key="2">
    <source>
        <dbReference type="Proteomes" id="UP000321638"/>
    </source>
</evidence>
<evidence type="ECO:0000313" key="1">
    <source>
        <dbReference type="EMBL" id="TXL77646.1"/>
    </source>
</evidence>
<reference evidence="1 2" key="1">
    <citation type="submission" date="2019-06" db="EMBL/GenBank/DDBJ databases">
        <title>New taxonomy in bacterial strain CC-CFT640, isolated from vineyard.</title>
        <authorList>
            <person name="Lin S.-Y."/>
            <person name="Tsai C.-F."/>
            <person name="Young C.-C."/>
        </authorList>
    </citation>
    <scope>NUCLEOTIDE SEQUENCE [LARGE SCALE GENOMIC DNA]</scope>
    <source>
        <strain evidence="1 2">CC-CFT640</strain>
    </source>
</reference>
<accession>A0A5C8PR21</accession>
<organism evidence="1 2">
    <name type="scientific">Vineibacter terrae</name>
    <dbReference type="NCBI Taxonomy" id="2586908"/>
    <lineage>
        <taxon>Bacteria</taxon>
        <taxon>Pseudomonadati</taxon>
        <taxon>Pseudomonadota</taxon>
        <taxon>Alphaproteobacteria</taxon>
        <taxon>Hyphomicrobiales</taxon>
        <taxon>Vineibacter</taxon>
    </lineage>
</organism>
<dbReference type="RefSeq" id="WP_147846686.1">
    <property type="nucleotide sequence ID" value="NZ_VDUZ01000008.1"/>
</dbReference>
<dbReference type="EMBL" id="VDUZ01000008">
    <property type="protein sequence ID" value="TXL77646.1"/>
    <property type="molecule type" value="Genomic_DNA"/>
</dbReference>
<gene>
    <name evidence="1" type="ORF">FHP25_09490</name>
</gene>
<dbReference type="Proteomes" id="UP000321638">
    <property type="component" value="Unassembled WGS sequence"/>
</dbReference>
<dbReference type="OrthoDB" id="7374752at2"/>
<keyword evidence="2" id="KW-1185">Reference proteome</keyword>
<dbReference type="PANTHER" id="PTHR47197:SF3">
    <property type="entry name" value="DIHYDRO-HEME D1 DEHYDROGENASE"/>
    <property type="match status" value="1"/>
</dbReference>
<dbReference type="SUPFAM" id="SSF51004">
    <property type="entry name" value="C-terminal (heme d1) domain of cytochrome cd1-nitrite reductase"/>
    <property type="match status" value="1"/>
</dbReference>
<dbReference type="AlphaFoldDB" id="A0A5C8PR21"/>
<dbReference type="InterPro" id="IPR015943">
    <property type="entry name" value="WD40/YVTN_repeat-like_dom_sf"/>
</dbReference>
<protein>
    <submittedName>
        <fullName evidence="1">YncE family protein</fullName>
    </submittedName>
</protein>
<comment type="caution">
    <text evidence="1">The sequence shown here is derived from an EMBL/GenBank/DDBJ whole genome shotgun (WGS) entry which is preliminary data.</text>
</comment>
<dbReference type="PANTHER" id="PTHR47197">
    <property type="entry name" value="PROTEIN NIRF"/>
    <property type="match status" value="1"/>
</dbReference>
<sequence length="311" mass="33092">MMAVSPLRLAGYVELPEHRAKGGFDHAAVHGATGHVYVAHTANDTVDVFDPAARRHLFSIPDAPGAAGVLVCSEVVIVSNRAADTIGVFAPGPHPLVRRIAVGMRPNGLAYDPGRQMVLAANVGDPSVSGSHTLSIVGLAPDGVRREIAVPGRTRWAIFDPDLALFYVNIADPAEIIVVDPRQPDRIARKFAVPHAGPHGLDLDGATHRLFCACDAGMLVVLDARSGSVLYERPLSGVPDVVFFNRQRRQLYVAVGDPGVIDVFSTATLERLAVVETEAGSHTTALSPAGDRLYAFLPRTHRAAIYDLASD</sequence>